<keyword evidence="2" id="KW-1185">Reference proteome</keyword>
<gene>
    <name evidence="1" type="ORF">B0H16DRAFT_1750252</name>
</gene>
<reference evidence="1" key="1">
    <citation type="submission" date="2023-03" db="EMBL/GenBank/DDBJ databases">
        <title>Massive genome expansion in bonnet fungi (Mycena s.s.) driven by repeated elements and novel gene families across ecological guilds.</title>
        <authorList>
            <consortium name="Lawrence Berkeley National Laboratory"/>
            <person name="Harder C.B."/>
            <person name="Miyauchi S."/>
            <person name="Viragh M."/>
            <person name="Kuo A."/>
            <person name="Thoen E."/>
            <person name="Andreopoulos B."/>
            <person name="Lu D."/>
            <person name="Skrede I."/>
            <person name="Drula E."/>
            <person name="Henrissat B."/>
            <person name="Morin E."/>
            <person name="Kohler A."/>
            <person name="Barry K."/>
            <person name="LaButti K."/>
            <person name="Morin E."/>
            <person name="Salamov A."/>
            <person name="Lipzen A."/>
            <person name="Mereny Z."/>
            <person name="Hegedus B."/>
            <person name="Baldrian P."/>
            <person name="Stursova M."/>
            <person name="Weitz H."/>
            <person name="Taylor A."/>
            <person name="Grigoriev I.V."/>
            <person name="Nagy L.G."/>
            <person name="Martin F."/>
            <person name="Kauserud H."/>
        </authorList>
    </citation>
    <scope>NUCLEOTIDE SEQUENCE</scope>
    <source>
        <strain evidence="1">CBHHK182m</strain>
    </source>
</reference>
<evidence type="ECO:0000313" key="1">
    <source>
        <dbReference type="EMBL" id="KAJ7696665.1"/>
    </source>
</evidence>
<comment type="caution">
    <text evidence="1">The sequence shown here is derived from an EMBL/GenBank/DDBJ whole genome shotgun (WGS) entry which is preliminary data.</text>
</comment>
<organism evidence="1 2">
    <name type="scientific">Mycena metata</name>
    <dbReference type="NCBI Taxonomy" id="1033252"/>
    <lineage>
        <taxon>Eukaryota</taxon>
        <taxon>Fungi</taxon>
        <taxon>Dikarya</taxon>
        <taxon>Basidiomycota</taxon>
        <taxon>Agaricomycotina</taxon>
        <taxon>Agaricomycetes</taxon>
        <taxon>Agaricomycetidae</taxon>
        <taxon>Agaricales</taxon>
        <taxon>Marasmiineae</taxon>
        <taxon>Mycenaceae</taxon>
        <taxon>Mycena</taxon>
    </lineage>
</organism>
<protein>
    <submittedName>
        <fullName evidence="1">Uncharacterized protein</fullName>
    </submittedName>
</protein>
<name>A0AAD7DQ82_9AGAR</name>
<dbReference type="EMBL" id="JARKIB010000624">
    <property type="protein sequence ID" value="KAJ7696665.1"/>
    <property type="molecule type" value="Genomic_DNA"/>
</dbReference>
<proteinExistence type="predicted"/>
<sequence length="254" mass="29036">MTLRVMIDLYGGRIAEGVYGFLSPISYRYTERNARSRSAAIEIALRSRDVFLLLMAQIILMFILLDARDPKHWRDQLQGRTKLHWQWMTDLERSAVGDMFIDCLGGIIDLTLAKRHANHFRWLLPHLLGKHRVPLYFFYGKAFPFKEPIPDPLLAASFWPDADELEYLRSLDGRVVFSPWSVSQSRSSNSGAKRVYTSLRNGAPLPSPCLAPSVLAAPFTAVEPGSDQKEGEDVHAFMERRRLHNEKCTAARIY</sequence>
<accession>A0AAD7DQ82</accession>
<dbReference type="Proteomes" id="UP001215598">
    <property type="component" value="Unassembled WGS sequence"/>
</dbReference>
<evidence type="ECO:0000313" key="2">
    <source>
        <dbReference type="Proteomes" id="UP001215598"/>
    </source>
</evidence>
<dbReference type="AlphaFoldDB" id="A0AAD7DQ82"/>